<dbReference type="PANTHER" id="PTHR43335">
    <property type="entry name" value="ABC TRANSPORTER, ATP-BINDING PROTEIN"/>
    <property type="match status" value="1"/>
</dbReference>
<accession>A0A411YFE0</accession>
<evidence type="ECO:0000259" key="5">
    <source>
        <dbReference type="PROSITE" id="PS50893"/>
    </source>
</evidence>
<dbReference type="InterPro" id="IPR017871">
    <property type="entry name" value="ABC_transporter-like_CS"/>
</dbReference>
<protein>
    <submittedName>
        <fullName evidence="6">ABC transporter ATP-binding protein</fullName>
    </submittedName>
</protein>
<evidence type="ECO:0000313" key="6">
    <source>
        <dbReference type="EMBL" id="QBI19891.1"/>
    </source>
</evidence>
<dbReference type="PROSITE" id="PS50893">
    <property type="entry name" value="ABC_TRANSPORTER_2"/>
    <property type="match status" value="1"/>
</dbReference>
<dbReference type="PROSITE" id="PS00211">
    <property type="entry name" value="ABC_TRANSPORTER_1"/>
    <property type="match status" value="1"/>
</dbReference>
<dbReference type="InterPro" id="IPR027417">
    <property type="entry name" value="P-loop_NTPase"/>
</dbReference>
<dbReference type="SMART" id="SM00382">
    <property type="entry name" value="AAA"/>
    <property type="match status" value="1"/>
</dbReference>
<dbReference type="Proteomes" id="UP000291469">
    <property type="component" value="Chromosome"/>
</dbReference>
<keyword evidence="3" id="KW-0547">Nucleotide-binding</keyword>
<evidence type="ECO:0000256" key="3">
    <source>
        <dbReference type="ARBA" id="ARBA00022741"/>
    </source>
</evidence>
<sequence length="285" mass="30767">MLRTAIEVADLAYRYPRAEALAVDGMTFAVEPGEVFGFLGPSGAGKTTAQRAVLGLVDGWEGRIRLLDRDRRWWGRDLHDRIGVSFELPVGYPRLTAREDLTHFANLHRRAGRGVADVLGAVGLGDAADEPVGSFSKGMRARLNLARAIQHEPELLFLDEPTSGLDPVNAAEVRALVHAEQARGATIFLTTHDMATAASVCDRVAFVVGGRIVACDTPRALQLDHGERRLRVEYRVGGEVHVAALSLEEAARQLAGLPEGAIVETVHTTEASLDDVFRAVTGHAL</sequence>
<keyword evidence="4 6" id="KW-0067">ATP-binding</keyword>
<dbReference type="InterPro" id="IPR003439">
    <property type="entry name" value="ABC_transporter-like_ATP-bd"/>
</dbReference>
<proteinExistence type="inferred from homology"/>
<organism evidence="6 7">
    <name type="scientific">Egibacter rhizosphaerae</name>
    <dbReference type="NCBI Taxonomy" id="1670831"/>
    <lineage>
        <taxon>Bacteria</taxon>
        <taxon>Bacillati</taxon>
        <taxon>Actinomycetota</taxon>
        <taxon>Nitriliruptoria</taxon>
        <taxon>Egibacterales</taxon>
        <taxon>Egibacteraceae</taxon>
        <taxon>Egibacter</taxon>
    </lineage>
</organism>
<dbReference type="SUPFAM" id="SSF52540">
    <property type="entry name" value="P-loop containing nucleoside triphosphate hydrolases"/>
    <property type="match status" value="1"/>
</dbReference>
<dbReference type="PANTHER" id="PTHR43335:SF4">
    <property type="entry name" value="ABC TRANSPORTER, ATP-BINDING PROTEIN"/>
    <property type="match status" value="1"/>
</dbReference>
<dbReference type="OrthoDB" id="9804819at2"/>
<evidence type="ECO:0000256" key="1">
    <source>
        <dbReference type="ARBA" id="ARBA00005417"/>
    </source>
</evidence>
<dbReference type="EMBL" id="CP036402">
    <property type="protein sequence ID" value="QBI19891.1"/>
    <property type="molecule type" value="Genomic_DNA"/>
</dbReference>
<dbReference type="KEGG" id="erz:ER308_10190"/>
<gene>
    <name evidence="6" type="ORF">ER308_10190</name>
</gene>
<evidence type="ECO:0000256" key="4">
    <source>
        <dbReference type="ARBA" id="ARBA00022840"/>
    </source>
</evidence>
<comment type="similarity">
    <text evidence="1">Belongs to the ABC transporter superfamily.</text>
</comment>
<feature type="domain" description="ABC transporter" evidence="5">
    <location>
        <begin position="6"/>
        <end position="234"/>
    </location>
</feature>
<reference evidence="6 7" key="1">
    <citation type="submission" date="2019-01" db="EMBL/GenBank/DDBJ databases">
        <title>Egibacter rhizosphaerae EGI 80759T.</title>
        <authorList>
            <person name="Chen D.-D."/>
            <person name="Tian Y."/>
            <person name="Jiao J.-Y."/>
            <person name="Zhang X.-T."/>
            <person name="Zhang Y.-G."/>
            <person name="Zhang Y."/>
            <person name="Xiao M."/>
            <person name="Shu W.-S."/>
            <person name="Li W.-J."/>
        </authorList>
    </citation>
    <scope>NUCLEOTIDE SEQUENCE [LARGE SCALE GENOMIC DNA]</scope>
    <source>
        <strain evidence="6 7">EGI 80759</strain>
    </source>
</reference>
<dbReference type="InterPro" id="IPR003593">
    <property type="entry name" value="AAA+_ATPase"/>
</dbReference>
<name>A0A411YFE0_9ACTN</name>
<dbReference type="Pfam" id="PF00005">
    <property type="entry name" value="ABC_tran"/>
    <property type="match status" value="1"/>
</dbReference>
<keyword evidence="2" id="KW-0813">Transport</keyword>
<evidence type="ECO:0000256" key="2">
    <source>
        <dbReference type="ARBA" id="ARBA00022448"/>
    </source>
</evidence>
<evidence type="ECO:0000313" key="7">
    <source>
        <dbReference type="Proteomes" id="UP000291469"/>
    </source>
</evidence>
<dbReference type="Gene3D" id="3.40.50.300">
    <property type="entry name" value="P-loop containing nucleotide triphosphate hydrolases"/>
    <property type="match status" value="1"/>
</dbReference>
<dbReference type="GO" id="GO:0016887">
    <property type="term" value="F:ATP hydrolysis activity"/>
    <property type="evidence" value="ECO:0007669"/>
    <property type="project" value="InterPro"/>
</dbReference>
<keyword evidence="7" id="KW-1185">Reference proteome</keyword>
<dbReference type="GO" id="GO:0005524">
    <property type="term" value="F:ATP binding"/>
    <property type="evidence" value="ECO:0007669"/>
    <property type="project" value="UniProtKB-KW"/>
</dbReference>
<dbReference type="AlphaFoldDB" id="A0A411YFE0"/>